<dbReference type="AlphaFoldDB" id="A0A0P9D7L2"/>
<reference evidence="1 2" key="1">
    <citation type="submission" date="2015-09" db="EMBL/GenBank/DDBJ databases">
        <title>Draft genome sequence of Kouleothrix aurantiaca JCM 19913.</title>
        <authorList>
            <person name="Hemp J."/>
        </authorList>
    </citation>
    <scope>NUCLEOTIDE SEQUENCE [LARGE SCALE GENOMIC DNA]</scope>
    <source>
        <strain evidence="1 2">COM-B</strain>
    </source>
</reference>
<dbReference type="Proteomes" id="UP000050509">
    <property type="component" value="Unassembled WGS sequence"/>
</dbReference>
<sequence>MKYLYEHATCAPSTQEHPMLFFVWFDDSPKKPTLEKLQDAIAAYVERFKIAPSLLLVNPADNLEFASVVVRCERTVQPNTFWLGYEDRPEPSIA</sequence>
<protein>
    <submittedName>
        <fullName evidence="1">Uncharacterized protein</fullName>
    </submittedName>
</protein>
<name>A0A0P9D7L2_9CHLR</name>
<evidence type="ECO:0000313" key="2">
    <source>
        <dbReference type="Proteomes" id="UP000050509"/>
    </source>
</evidence>
<comment type="caution">
    <text evidence="1">The sequence shown here is derived from an EMBL/GenBank/DDBJ whole genome shotgun (WGS) entry which is preliminary data.</text>
</comment>
<dbReference type="EMBL" id="LJCR01000003">
    <property type="protein sequence ID" value="KPV54995.1"/>
    <property type="molecule type" value="Genomic_DNA"/>
</dbReference>
<accession>A0A0P9D7L2</accession>
<gene>
    <name evidence="1" type="ORF">SE17_00360</name>
</gene>
<evidence type="ECO:0000313" key="1">
    <source>
        <dbReference type="EMBL" id="KPV54995.1"/>
    </source>
</evidence>
<keyword evidence="2" id="KW-1185">Reference proteome</keyword>
<organism evidence="1 2">
    <name type="scientific">Kouleothrix aurantiaca</name>
    <dbReference type="NCBI Taxonomy" id="186479"/>
    <lineage>
        <taxon>Bacteria</taxon>
        <taxon>Bacillati</taxon>
        <taxon>Chloroflexota</taxon>
        <taxon>Chloroflexia</taxon>
        <taxon>Chloroflexales</taxon>
        <taxon>Roseiflexineae</taxon>
        <taxon>Roseiflexaceae</taxon>
        <taxon>Kouleothrix</taxon>
    </lineage>
</organism>
<proteinExistence type="predicted"/>